<feature type="transmembrane region" description="Helical" evidence="6">
    <location>
        <begin position="106"/>
        <end position="126"/>
    </location>
</feature>
<keyword evidence="8" id="KW-1185">Reference proteome</keyword>
<gene>
    <name evidence="7" type="ORF">IJ22_34510</name>
</gene>
<keyword evidence="5 6" id="KW-0472">Membrane</keyword>
<evidence type="ECO:0000256" key="4">
    <source>
        <dbReference type="ARBA" id="ARBA00022989"/>
    </source>
</evidence>
<name>A0A0U2W5H5_9BACL</name>
<dbReference type="PANTHER" id="PTHR43701:SF2">
    <property type="entry name" value="MEMBRANE TRANSPORTER PROTEIN YJNA-RELATED"/>
    <property type="match status" value="1"/>
</dbReference>
<accession>A0A0U2W5H5</accession>
<evidence type="ECO:0000256" key="2">
    <source>
        <dbReference type="ARBA" id="ARBA00009142"/>
    </source>
</evidence>
<dbReference type="InterPro" id="IPR051598">
    <property type="entry name" value="TSUP/Inactive_protease-like"/>
</dbReference>
<evidence type="ECO:0000313" key="8">
    <source>
        <dbReference type="Proteomes" id="UP000061660"/>
    </source>
</evidence>
<feature type="transmembrane region" description="Helical" evidence="6">
    <location>
        <begin position="195"/>
        <end position="215"/>
    </location>
</feature>
<comment type="similarity">
    <text evidence="2 6">Belongs to the 4-toluene sulfonate uptake permease (TSUP) (TC 2.A.102) family.</text>
</comment>
<organism evidence="7 8">
    <name type="scientific">Paenibacillus naphthalenovorans</name>
    <dbReference type="NCBI Taxonomy" id="162209"/>
    <lineage>
        <taxon>Bacteria</taxon>
        <taxon>Bacillati</taxon>
        <taxon>Bacillota</taxon>
        <taxon>Bacilli</taxon>
        <taxon>Bacillales</taxon>
        <taxon>Paenibacillaceae</taxon>
        <taxon>Paenibacillus</taxon>
    </lineage>
</organism>
<dbReference type="InterPro" id="IPR002781">
    <property type="entry name" value="TM_pro_TauE-like"/>
</dbReference>
<dbReference type="AlphaFoldDB" id="A0A0U2W5H5"/>
<dbReference type="PATRIC" id="fig|162209.4.peg.3692"/>
<sequence length="272" mass="29172">MDILFYTVVGLIAATFGSLVGLGGGIIIVPALVYLGPYFIGESIPISTAVGTSLAVLIFTALSSTVTFFKQKRVDFKSGWLLFITCGPGAMLGSYTTQYVNAKSFQLGFGIFMLFMAVLLILRDYLKPLDIKWSIERTYTDGKGQTFQYGYSVLPVLVIGLAVGFIAGLFGVGGGALLVPVMVILFRYPPHVATATSMFVILLSALMGSTTHFALGEVNLWMVLGLAPTAIVGGWLGAVIASRLGSKKLLWVLRVTFLLVALKMIWEGAFLS</sequence>
<dbReference type="Pfam" id="PF01925">
    <property type="entry name" value="TauE"/>
    <property type="match status" value="1"/>
</dbReference>
<dbReference type="KEGG" id="pnp:IJ22_34510"/>
<evidence type="ECO:0000256" key="1">
    <source>
        <dbReference type="ARBA" id="ARBA00004141"/>
    </source>
</evidence>
<keyword evidence="4 6" id="KW-1133">Transmembrane helix</keyword>
<feature type="transmembrane region" description="Helical" evidence="6">
    <location>
        <begin position="7"/>
        <end position="34"/>
    </location>
</feature>
<feature type="transmembrane region" description="Helical" evidence="6">
    <location>
        <begin position="249"/>
        <end position="266"/>
    </location>
</feature>
<dbReference type="EMBL" id="CP013652">
    <property type="protein sequence ID" value="ALS23812.1"/>
    <property type="molecule type" value="Genomic_DNA"/>
</dbReference>
<feature type="transmembrane region" description="Helical" evidence="6">
    <location>
        <begin position="46"/>
        <end position="68"/>
    </location>
</feature>
<dbReference type="GO" id="GO:0005886">
    <property type="term" value="C:plasma membrane"/>
    <property type="evidence" value="ECO:0007669"/>
    <property type="project" value="UniProtKB-SubCell"/>
</dbReference>
<protein>
    <recommendedName>
        <fullName evidence="6">Probable membrane transporter protein</fullName>
    </recommendedName>
</protein>
<evidence type="ECO:0000256" key="5">
    <source>
        <dbReference type="ARBA" id="ARBA00023136"/>
    </source>
</evidence>
<feature type="transmembrane region" description="Helical" evidence="6">
    <location>
        <begin position="221"/>
        <end position="242"/>
    </location>
</feature>
<evidence type="ECO:0000256" key="3">
    <source>
        <dbReference type="ARBA" id="ARBA00022692"/>
    </source>
</evidence>
<comment type="subcellular location">
    <subcellularLocation>
        <location evidence="6">Cell membrane</location>
        <topology evidence="6">Multi-pass membrane protein</topology>
    </subcellularLocation>
    <subcellularLocation>
        <location evidence="1">Membrane</location>
        <topology evidence="1">Multi-pass membrane protein</topology>
    </subcellularLocation>
</comment>
<dbReference type="OrthoDB" id="9780109at2"/>
<dbReference type="STRING" id="162209.IJ22_34510"/>
<reference evidence="7 8" key="2">
    <citation type="journal article" date="2016" name="Genome Announc.">
        <title>Complete Genome Sequences of Two Interactive Moderate Thermophiles, Paenibacillus napthalenovorans 32O-Y and Paenibacillus sp. 32O-W.</title>
        <authorList>
            <person name="Butler R.R.III."/>
            <person name="Wang J."/>
            <person name="Stark B.C."/>
            <person name="Pombert J.F."/>
        </authorList>
    </citation>
    <scope>NUCLEOTIDE SEQUENCE [LARGE SCALE GENOMIC DNA]</scope>
    <source>
        <strain evidence="7 8">32O-Y</strain>
    </source>
</reference>
<dbReference type="Proteomes" id="UP000061660">
    <property type="component" value="Chromosome"/>
</dbReference>
<keyword evidence="6" id="KW-1003">Cell membrane</keyword>
<feature type="transmembrane region" description="Helical" evidence="6">
    <location>
        <begin position="147"/>
        <end position="166"/>
    </location>
</feature>
<evidence type="ECO:0000313" key="7">
    <source>
        <dbReference type="EMBL" id="ALS23812.1"/>
    </source>
</evidence>
<dbReference type="RefSeq" id="WP_062409650.1">
    <property type="nucleotide sequence ID" value="NZ_BJCS01000020.1"/>
</dbReference>
<evidence type="ECO:0000256" key="6">
    <source>
        <dbReference type="RuleBase" id="RU363041"/>
    </source>
</evidence>
<proteinExistence type="inferred from homology"/>
<keyword evidence="3 6" id="KW-0812">Transmembrane</keyword>
<feature type="transmembrane region" description="Helical" evidence="6">
    <location>
        <begin position="80"/>
        <end position="100"/>
    </location>
</feature>
<reference evidence="8" key="1">
    <citation type="submission" date="2015-12" db="EMBL/GenBank/DDBJ databases">
        <title>Complete genome sequences of two moderately thermophilic Paenibacillus species.</title>
        <authorList>
            <person name="Butler R.III."/>
            <person name="Wang J."/>
            <person name="Stark B.C."/>
            <person name="Pombert J.-F."/>
        </authorList>
    </citation>
    <scope>NUCLEOTIDE SEQUENCE [LARGE SCALE GENOMIC DNA]</scope>
    <source>
        <strain evidence="8">32O-Y</strain>
    </source>
</reference>
<dbReference type="PANTHER" id="PTHR43701">
    <property type="entry name" value="MEMBRANE TRANSPORTER PROTEIN MJ0441-RELATED"/>
    <property type="match status" value="1"/>
</dbReference>